<evidence type="ECO:0000259" key="6">
    <source>
        <dbReference type="Pfam" id="PF01055"/>
    </source>
</evidence>
<dbReference type="NCBIfam" id="NF007940">
    <property type="entry name" value="PRK10658.1"/>
    <property type="match status" value="1"/>
</dbReference>
<accession>A0ABX0JD19</accession>
<dbReference type="InterPro" id="IPR025887">
    <property type="entry name" value="Glyco_hydro_31_N_dom"/>
</dbReference>
<dbReference type="InterPro" id="IPR050985">
    <property type="entry name" value="Alpha-glycosidase_related"/>
</dbReference>
<evidence type="ECO:0000259" key="7">
    <source>
        <dbReference type="Pfam" id="PF13802"/>
    </source>
</evidence>
<dbReference type="Pfam" id="PF21365">
    <property type="entry name" value="Glyco_hydro_31_3rd"/>
    <property type="match status" value="1"/>
</dbReference>
<dbReference type="EMBL" id="JAAOIW010000006">
    <property type="protein sequence ID" value="NHN31811.1"/>
    <property type="molecule type" value="Genomic_DNA"/>
</dbReference>
<evidence type="ECO:0000256" key="4">
    <source>
        <dbReference type="RuleBase" id="RU361185"/>
    </source>
</evidence>
<name>A0ABX0JD19_9BACL</name>
<sequence>MKFTDGYWQIREGVSAHYAVEIRDIQTDADSVTVYAADKKVQRKGDTLNSPLLTIRYSSPLPDVIRVQTVHHKGKAVKGPAFELYAQDPELQIVHTEQGASLTSGKLKVHIPCADAWKIDFEYEGKRLTGNTQRTTAYIKTSDKQAYVREQLDLGIGEYIYGLGERFTPFIKNGQTVDIWNEDGGTCSEQAYKNIPFYLSNRGYGVFVNHPEKVSFEVASEHVSKVQFSVEGESLDYFIIGGETIKDVLNNYTALTGKPALPPAWTFGLWLTTSFTTSYDEETVNHFIDGMILREVPLHVFHFDCFWMKEYQWCDFEWDKDVFPDPEGMLKRLKSKGLKICAWINPYIAQKSPLFDEGMEQGYLVKTKEGDVWQWDKWQAGMGLIDFTNPGAVKWYQGKLKRLVDMGVDSFKTDFGERIPTDVVYFDGSDPQKMHNYYTQLYNKATFELLEASLGKHEAAVFARSATAGGQQFPVHWGGDCSANYASMAETLRGGLSLGLCGFGFWSHDISGFEKTAPPDVYKRWVAFGLLSSHSRLHGNESYRVPWLFGDEAVDVLRYFTQLKCSLMPYLFSASVEATVKGLPVMRAMVLEFPEDPAAHPLDLQYMLGESLLVAPIFNEAGTASYYVPQGIWTNYVTGERVEGGRWITDRHGYFSLPLLARPNSLIAVGSNSLRPDYDYADGVVLHAFELQDQSAAEAQVVSTKGELELTVRAQRSGSTIRVQAIADGGFDQRQASGERASATTGKADGANANEANVDSAGKGAAASSKPWSLILRGVAEIQSVQGADWLATEQGVRLNPVAGATEIIVHLKE</sequence>
<dbReference type="InterPro" id="IPR013780">
    <property type="entry name" value="Glyco_hydro_b"/>
</dbReference>
<dbReference type="PANTHER" id="PTHR43053">
    <property type="entry name" value="GLYCOSIDASE FAMILY 31"/>
    <property type="match status" value="1"/>
</dbReference>
<evidence type="ECO:0000313" key="10">
    <source>
        <dbReference type="Proteomes" id="UP001165962"/>
    </source>
</evidence>
<dbReference type="Proteomes" id="UP001165962">
    <property type="component" value="Unassembled WGS sequence"/>
</dbReference>
<comment type="caution">
    <text evidence="9">The sequence shown here is derived from an EMBL/GenBank/DDBJ whole genome shotgun (WGS) entry which is preliminary data.</text>
</comment>
<dbReference type="Gene3D" id="2.60.40.1180">
    <property type="entry name" value="Golgi alpha-mannosidase II"/>
    <property type="match status" value="2"/>
</dbReference>
<evidence type="ECO:0000313" key="9">
    <source>
        <dbReference type="EMBL" id="NHN31811.1"/>
    </source>
</evidence>
<feature type="domain" description="Glycoside hydrolase family 31 N-terminal" evidence="7">
    <location>
        <begin position="55"/>
        <end position="217"/>
    </location>
</feature>
<reference evidence="9" key="1">
    <citation type="submission" date="2020-03" db="EMBL/GenBank/DDBJ databases">
        <title>Draft sequencing of Paenibacilllus sp. S3N08.</title>
        <authorList>
            <person name="Kim D.-U."/>
        </authorList>
    </citation>
    <scope>NUCLEOTIDE SEQUENCE</scope>
    <source>
        <strain evidence="9">S3N08</strain>
    </source>
</reference>
<dbReference type="InterPro" id="IPR000322">
    <property type="entry name" value="Glyco_hydro_31_TIM"/>
</dbReference>
<dbReference type="InterPro" id="IPR011013">
    <property type="entry name" value="Gal_mutarotase_sf_dom"/>
</dbReference>
<gene>
    <name evidence="9" type="primary">yicI</name>
    <name evidence="9" type="ORF">G9U52_18405</name>
</gene>
<feature type="region of interest" description="Disordered" evidence="5">
    <location>
        <begin position="734"/>
        <end position="765"/>
    </location>
</feature>
<dbReference type="SUPFAM" id="SSF51011">
    <property type="entry name" value="Glycosyl hydrolase domain"/>
    <property type="match status" value="1"/>
</dbReference>
<protein>
    <submittedName>
        <fullName evidence="9">Alpha-xylosidase</fullName>
        <ecNumber evidence="9">3.2.1.177</ecNumber>
    </submittedName>
</protein>
<dbReference type="CDD" id="cd06593">
    <property type="entry name" value="GH31_xylosidase_YicI"/>
    <property type="match status" value="1"/>
</dbReference>
<feature type="domain" description="Glycosyl hydrolase family 31 C-terminal" evidence="8">
    <location>
        <begin position="582"/>
        <end position="667"/>
    </location>
</feature>
<organism evidence="9 10">
    <name type="scientific">Paenibacillus agricola</name>
    <dbReference type="NCBI Taxonomy" id="2716264"/>
    <lineage>
        <taxon>Bacteria</taxon>
        <taxon>Bacillati</taxon>
        <taxon>Bacillota</taxon>
        <taxon>Bacilli</taxon>
        <taxon>Bacillales</taxon>
        <taxon>Paenibacillaceae</taxon>
        <taxon>Paenibacillus</taxon>
    </lineage>
</organism>
<dbReference type="EC" id="3.2.1.177" evidence="9"/>
<dbReference type="Pfam" id="PF01055">
    <property type="entry name" value="Glyco_hydro_31_2nd"/>
    <property type="match status" value="1"/>
</dbReference>
<keyword evidence="2 4" id="KW-0378">Hydrolase</keyword>
<dbReference type="InterPro" id="IPR017853">
    <property type="entry name" value="GH"/>
</dbReference>
<evidence type="ECO:0000256" key="3">
    <source>
        <dbReference type="ARBA" id="ARBA00023295"/>
    </source>
</evidence>
<dbReference type="InterPro" id="IPR048395">
    <property type="entry name" value="Glyco_hydro_31_C"/>
</dbReference>
<comment type="similarity">
    <text evidence="1 4">Belongs to the glycosyl hydrolase 31 family.</text>
</comment>
<dbReference type="SUPFAM" id="SSF117125">
    <property type="entry name" value="Putative glucosidase YicI, C-terminal domain"/>
    <property type="match status" value="1"/>
</dbReference>
<evidence type="ECO:0000256" key="2">
    <source>
        <dbReference type="ARBA" id="ARBA00022801"/>
    </source>
</evidence>
<dbReference type="Gene3D" id="3.20.20.80">
    <property type="entry name" value="Glycosidases"/>
    <property type="match status" value="1"/>
</dbReference>
<dbReference type="SUPFAM" id="SSF51445">
    <property type="entry name" value="(Trans)glycosidases"/>
    <property type="match status" value="1"/>
</dbReference>
<dbReference type="Pfam" id="PF13802">
    <property type="entry name" value="Gal_mutarotas_2"/>
    <property type="match status" value="1"/>
</dbReference>
<dbReference type="SUPFAM" id="SSF74650">
    <property type="entry name" value="Galactose mutarotase-like"/>
    <property type="match status" value="1"/>
</dbReference>
<evidence type="ECO:0000256" key="1">
    <source>
        <dbReference type="ARBA" id="ARBA00007806"/>
    </source>
</evidence>
<dbReference type="Gene3D" id="2.60.40.1760">
    <property type="entry name" value="glycosyl hydrolase (family 31)"/>
    <property type="match status" value="1"/>
</dbReference>
<dbReference type="CDD" id="cd14752">
    <property type="entry name" value="GH31_N"/>
    <property type="match status" value="1"/>
</dbReference>
<feature type="domain" description="Glycoside hydrolase family 31 TIM barrel" evidence="6">
    <location>
        <begin position="259"/>
        <end position="573"/>
    </location>
</feature>
<proteinExistence type="inferred from homology"/>
<keyword evidence="10" id="KW-1185">Reference proteome</keyword>
<keyword evidence="3 4" id="KW-0326">Glycosidase</keyword>
<evidence type="ECO:0000259" key="8">
    <source>
        <dbReference type="Pfam" id="PF21365"/>
    </source>
</evidence>
<dbReference type="GO" id="GO:0061634">
    <property type="term" value="F:alpha-D-xyloside xylohydrolase"/>
    <property type="evidence" value="ECO:0007669"/>
    <property type="project" value="UniProtKB-EC"/>
</dbReference>
<dbReference type="RefSeq" id="WP_166152097.1">
    <property type="nucleotide sequence ID" value="NZ_JAAOIW010000006.1"/>
</dbReference>
<dbReference type="PANTHER" id="PTHR43053:SF4">
    <property type="entry name" value="MYOGENESIS-REGULATING GLYCOSIDASE"/>
    <property type="match status" value="1"/>
</dbReference>
<evidence type="ECO:0000256" key="5">
    <source>
        <dbReference type="SAM" id="MobiDB-lite"/>
    </source>
</evidence>